<protein>
    <recommendedName>
        <fullName evidence="1">DUF4136 domain-containing protein</fullName>
    </recommendedName>
</protein>
<evidence type="ECO:0000313" key="2">
    <source>
        <dbReference type="EMBL" id="SFZ83962.1"/>
    </source>
</evidence>
<name>A0A2H1ECH3_9FLAO</name>
<accession>A0A2H1ECH3</accession>
<proteinExistence type="predicted"/>
<reference evidence="2 3" key="1">
    <citation type="submission" date="2016-11" db="EMBL/GenBank/DDBJ databases">
        <authorList>
            <person name="Jaros S."/>
            <person name="Januszkiewicz K."/>
            <person name="Wedrychowicz H."/>
        </authorList>
    </citation>
    <scope>NUCLEOTIDE SEQUENCE [LARGE SCALE GENOMIC DNA]</scope>
    <source>
        <strain evidence="2">NCIMB 2154T</strain>
    </source>
</reference>
<dbReference type="InterPro" id="IPR025411">
    <property type="entry name" value="DUF4136"/>
</dbReference>
<dbReference type="RefSeq" id="WP_024740574.1">
    <property type="nucleotide sequence ID" value="NZ_BAUG01000009.1"/>
</dbReference>
<feature type="domain" description="DUF4136" evidence="1">
    <location>
        <begin position="22"/>
        <end position="169"/>
    </location>
</feature>
<evidence type="ECO:0000313" key="3">
    <source>
        <dbReference type="Proteomes" id="UP000231564"/>
    </source>
</evidence>
<dbReference type="GeneID" id="47723876"/>
<gene>
    <name evidence="2" type="ORF">MARIT_2403</name>
</gene>
<dbReference type="AlphaFoldDB" id="A0A2H1ECH3"/>
<dbReference type="STRING" id="1349785.GCA_000509405_02068"/>
<sequence>MKYIPYFLFLLTVGCSSSKTIYDYDKQTNFSTYKTYQFFEDVGEGLNALDKKRVLHTIDNYLGNKGLKKAETPDFYIHVMLKELEREQRSIVSVSGLGVGNVAVGVLGGIPIGSTQIHQEITIDFVTANTNQLFWQGISTKKIKEKTTPKERDIYFKEIVTDILSGYPPKNKRLQ</sequence>
<dbReference type="Proteomes" id="UP000231564">
    <property type="component" value="Chromosome MARIT"/>
</dbReference>
<dbReference type="Pfam" id="PF13590">
    <property type="entry name" value="DUF4136"/>
    <property type="match status" value="1"/>
</dbReference>
<dbReference type="PROSITE" id="PS51257">
    <property type="entry name" value="PROKAR_LIPOPROTEIN"/>
    <property type="match status" value="1"/>
</dbReference>
<dbReference type="OrthoDB" id="1430233at2"/>
<dbReference type="KEGG" id="tmar:MARIT_2403"/>
<keyword evidence="3" id="KW-1185">Reference proteome</keyword>
<evidence type="ECO:0000259" key="1">
    <source>
        <dbReference type="Pfam" id="PF13590"/>
    </source>
</evidence>
<dbReference type="EMBL" id="LT634361">
    <property type="protein sequence ID" value="SFZ83962.1"/>
    <property type="molecule type" value="Genomic_DNA"/>
</dbReference>
<dbReference type="Gene3D" id="3.30.160.670">
    <property type="match status" value="1"/>
</dbReference>
<organism evidence="2 3">
    <name type="scientific">Tenacibaculum maritimum NCIMB 2154</name>
    <dbReference type="NCBI Taxonomy" id="1349785"/>
    <lineage>
        <taxon>Bacteria</taxon>
        <taxon>Pseudomonadati</taxon>
        <taxon>Bacteroidota</taxon>
        <taxon>Flavobacteriia</taxon>
        <taxon>Flavobacteriales</taxon>
        <taxon>Flavobacteriaceae</taxon>
        <taxon>Tenacibaculum</taxon>
    </lineage>
</organism>